<dbReference type="InterPro" id="IPR051685">
    <property type="entry name" value="Ycf3/AcsC/BcsC/TPR_MFPF"/>
</dbReference>
<dbReference type="InterPro" id="IPR019734">
    <property type="entry name" value="TPR_rpt"/>
</dbReference>
<dbReference type="RefSeq" id="WP_206290609.1">
    <property type="nucleotide sequence ID" value="NZ_CP063458.1"/>
</dbReference>
<dbReference type="EMBL" id="CP063458">
    <property type="protein sequence ID" value="QOV87700.1"/>
    <property type="molecule type" value="Genomic_DNA"/>
</dbReference>
<dbReference type="GO" id="GO:0006351">
    <property type="term" value="P:DNA-templated transcription"/>
    <property type="evidence" value="ECO:0007669"/>
    <property type="project" value="InterPro"/>
</dbReference>
<dbReference type="InterPro" id="IPR013105">
    <property type="entry name" value="TPR_2"/>
</dbReference>
<protein>
    <submittedName>
        <fullName evidence="5">Tetratricopeptide repeat protein</fullName>
    </submittedName>
</protein>
<evidence type="ECO:0000256" key="1">
    <source>
        <dbReference type="ARBA" id="ARBA00022737"/>
    </source>
</evidence>
<keyword evidence="1" id="KW-0677">Repeat</keyword>
<keyword evidence="2 3" id="KW-0802">TPR repeat</keyword>
<accession>A0A7M2WSX5</accession>
<dbReference type="SUPFAM" id="SSF48452">
    <property type="entry name" value="TPR-like"/>
    <property type="match status" value="1"/>
</dbReference>
<dbReference type="Gene3D" id="1.10.150.20">
    <property type="entry name" value="5' to 3' exonuclease, C-terminal subdomain"/>
    <property type="match status" value="2"/>
</dbReference>
<feature type="repeat" description="TPR" evidence="3">
    <location>
        <begin position="15"/>
        <end position="48"/>
    </location>
</feature>
<reference evidence="5 6" key="1">
    <citation type="submission" date="2020-10" db="EMBL/GenBank/DDBJ databases">
        <title>Wide distribution of Phycisphaera-like planctomycetes from WD2101 soil group in peatlands and genome analysis of the first cultivated representative.</title>
        <authorList>
            <person name="Dedysh S.N."/>
            <person name="Beletsky A.V."/>
            <person name="Ivanova A."/>
            <person name="Kulichevskaya I.S."/>
            <person name="Suzina N.E."/>
            <person name="Philippov D.A."/>
            <person name="Rakitin A.L."/>
            <person name="Mardanov A.V."/>
            <person name="Ravin N.V."/>
        </authorList>
    </citation>
    <scope>NUCLEOTIDE SEQUENCE [LARGE SCALE GENOMIC DNA]</scope>
    <source>
        <strain evidence="5 6">M1803</strain>
    </source>
</reference>
<evidence type="ECO:0000259" key="4">
    <source>
        <dbReference type="Pfam" id="PF03118"/>
    </source>
</evidence>
<dbReference type="Gene3D" id="1.25.40.10">
    <property type="entry name" value="Tetratricopeptide repeat domain"/>
    <property type="match status" value="1"/>
</dbReference>
<dbReference type="InterPro" id="IPR011260">
    <property type="entry name" value="RNAP_asu_C"/>
</dbReference>
<proteinExistence type="predicted"/>
<feature type="repeat" description="TPR" evidence="3">
    <location>
        <begin position="83"/>
        <end position="116"/>
    </location>
</feature>
<keyword evidence="6" id="KW-1185">Reference proteome</keyword>
<dbReference type="SUPFAM" id="SSF47789">
    <property type="entry name" value="C-terminal domain of RNA polymerase alpha subunit"/>
    <property type="match status" value="2"/>
</dbReference>
<feature type="domain" description="RNA polymerase alpha subunit C-terminal" evidence="4">
    <location>
        <begin position="232"/>
        <end position="290"/>
    </location>
</feature>
<dbReference type="KEGG" id="hbs:IPV69_15555"/>
<evidence type="ECO:0000313" key="5">
    <source>
        <dbReference type="EMBL" id="QOV87700.1"/>
    </source>
</evidence>
<gene>
    <name evidence="5" type="ORF">IPV69_15555</name>
</gene>
<dbReference type="PANTHER" id="PTHR44943:SF8">
    <property type="entry name" value="TPR REPEAT-CONTAINING PROTEIN MJ0263"/>
    <property type="match status" value="1"/>
</dbReference>
<dbReference type="InterPro" id="IPR011990">
    <property type="entry name" value="TPR-like_helical_dom_sf"/>
</dbReference>
<evidence type="ECO:0000313" key="6">
    <source>
        <dbReference type="Proteomes" id="UP000593765"/>
    </source>
</evidence>
<dbReference type="SMART" id="SM00028">
    <property type="entry name" value="TPR"/>
    <property type="match status" value="3"/>
</dbReference>
<name>A0A7M2WSX5_9BACT</name>
<dbReference type="PROSITE" id="PS50005">
    <property type="entry name" value="TPR"/>
    <property type="match status" value="2"/>
</dbReference>
<sequence>MATDLNVSTINERASEEFFKRGHDAEKEGNHEKALDFYERALNENPDHEQAAFRLAVLVDRRGEDARAIELYERISTSAPVHLNALMNLAVLYEDNNHYEEAHRCLDAILRTNPNHERARLYMKDVESARGQYFEDDSKPDKRNAVMDIPISDFELSVRSRNCLKKMNIRSLGDLLKTTEQELLSYKNFGETSLNEIKTLLAAKGMRLGQNADESKTSAARRAPVPAGNVPNEVLAKSVSDLELSVRSRKALQRLNINTLNELAIRTEDELLGCKNFGQTSLNEIKQQLASFGLSLRKLDE</sequence>
<dbReference type="Pfam" id="PF07719">
    <property type="entry name" value="TPR_2"/>
    <property type="match status" value="1"/>
</dbReference>
<dbReference type="GO" id="GO:0003899">
    <property type="term" value="F:DNA-directed RNA polymerase activity"/>
    <property type="evidence" value="ECO:0007669"/>
    <property type="project" value="InterPro"/>
</dbReference>
<dbReference type="AlphaFoldDB" id="A0A7M2WSX5"/>
<dbReference type="Pfam" id="PF03118">
    <property type="entry name" value="RNA_pol_A_CTD"/>
    <property type="match status" value="2"/>
</dbReference>
<evidence type="ECO:0000256" key="2">
    <source>
        <dbReference type="ARBA" id="ARBA00022803"/>
    </source>
</evidence>
<dbReference type="GO" id="GO:0003677">
    <property type="term" value="F:DNA binding"/>
    <property type="evidence" value="ECO:0007669"/>
    <property type="project" value="InterPro"/>
</dbReference>
<feature type="domain" description="RNA polymerase alpha subunit C-terminal" evidence="4">
    <location>
        <begin position="140"/>
        <end position="202"/>
    </location>
</feature>
<organism evidence="5 6">
    <name type="scientific">Humisphaera borealis</name>
    <dbReference type="NCBI Taxonomy" id="2807512"/>
    <lineage>
        <taxon>Bacteria</taxon>
        <taxon>Pseudomonadati</taxon>
        <taxon>Planctomycetota</taxon>
        <taxon>Phycisphaerae</taxon>
        <taxon>Tepidisphaerales</taxon>
        <taxon>Tepidisphaeraceae</taxon>
        <taxon>Humisphaera</taxon>
    </lineage>
</organism>
<dbReference type="Proteomes" id="UP000593765">
    <property type="component" value="Chromosome"/>
</dbReference>
<dbReference type="PANTHER" id="PTHR44943">
    <property type="entry name" value="CELLULOSE SYNTHASE OPERON PROTEIN C"/>
    <property type="match status" value="1"/>
</dbReference>
<evidence type="ECO:0000256" key="3">
    <source>
        <dbReference type="PROSITE-ProRule" id="PRU00339"/>
    </source>
</evidence>
<dbReference type="Pfam" id="PF14559">
    <property type="entry name" value="TPR_19"/>
    <property type="match status" value="1"/>
</dbReference>